<comment type="caution">
    <text evidence="8">The sequence shown here is derived from an EMBL/GenBank/DDBJ whole genome shotgun (WGS) entry which is preliminary data.</text>
</comment>
<name>A0A815AUA3_9BILA</name>
<sequence length="630" mass="73144">MTDNELVFVPFNHILGTASTNVPAYSNTDDEIFSVERHYMHGIFMGIKWQCVEYARRWLLLRKGCVFKNIRCAADIWTQLNNVERVNDGQRFSLKAYPNGSPTIPKPDSFLIYSRSEEQPVGHIAIICDVGPDYIRIAEQNNKFHYWVDDYARQIQLIYKDGLYYVEDEDPIYGWMEIEDNNQLIPLDELGTNSIHPQYQAPPPPGKMERCIIPQKYDSIEVSWLNKEDAAEKFFIENYIKYFQRVDNSSAYLPYYTINPDLLLNVGAASNELHRIFLEATNHVIHDDELLTRFGIPNVFWNRIRNSWINDQNITISGRFDLAFDGKQLKALEYNADVASTLFECAIIQKKWTEAVDFPSTFTTARRLNGVLVNNWKKMKITTRVHLLIDNNNDEILTALYMQNVMKEAGIESKLCIDTDQLYWKDGTVVDSDGQTVQLIWKLWMWDTVFQDYVDVTKERGCDSKNLNKHVDQWKPLNGDHPRISDVLLHDQIKVIEPLWKAITSNRALLPVLWLMYPNHPNLLRCEWNLTNELKQTSFMKKPIVGRCGHNVTLYDVGGESIIAETTGNFSTRDSIYQESFPLKNCDGYHAIISSWIIRRNYAGFCVREDKNIIINNNSPVTPCCIVWED</sequence>
<dbReference type="InterPro" id="IPR007921">
    <property type="entry name" value="CHAP_dom"/>
</dbReference>
<gene>
    <name evidence="9" type="ORF">JBS370_LOCUS22599</name>
    <name evidence="8" type="ORF">ZHD862_LOCUS25925</name>
</gene>
<evidence type="ECO:0000256" key="3">
    <source>
        <dbReference type="ARBA" id="ARBA00022723"/>
    </source>
</evidence>
<feature type="domain" description="Peptidase C51" evidence="7">
    <location>
        <begin position="26"/>
        <end position="167"/>
    </location>
</feature>
<dbReference type="GO" id="GO:0005524">
    <property type="term" value="F:ATP binding"/>
    <property type="evidence" value="ECO:0007669"/>
    <property type="project" value="UniProtKB-KW"/>
</dbReference>
<reference evidence="8" key="1">
    <citation type="submission" date="2021-02" db="EMBL/GenBank/DDBJ databases">
        <authorList>
            <person name="Nowell W R."/>
        </authorList>
    </citation>
    <scope>NUCLEOTIDE SEQUENCE</scope>
</reference>
<dbReference type="PANTHER" id="PTHR30094">
    <property type="entry name" value="BIFUNCTIONAL GLUTATHIONYLSPERMIDINE SYNTHETASE/AMIDASE-RELATED"/>
    <property type="match status" value="1"/>
</dbReference>
<keyword evidence="6" id="KW-0460">Magnesium</keyword>
<accession>A0A815AUA3</accession>
<evidence type="ECO:0000259" key="7">
    <source>
        <dbReference type="PROSITE" id="PS50911"/>
    </source>
</evidence>
<dbReference type="EMBL" id="CAJNOT010001897">
    <property type="protein sequence ID" value="CAF1261369.1"/>
    <property type="molecule type" value="Genomic_DNA"/>
</dbReference>
<dbReference type="Pfam" id="PF05257">
    <property type="entry name" value="CHAP"/>
    <property type="match status" value="1"/>
</dbReference>
<dbReference type="AlphaFoldDB" id="A0A815AUA3"/>
<dbReference type="Gene3D" id="3.30.1490.330">
    <property type="match status" value="1"/>
</dbReference>
<evidence type="ECO:0000256" key="5">
    <source>
        <dbReference type="ARBA" id="ARBA00022840"/>
    </source>
</evidence>
<evidence type="ECO:0000256" key="6">
    <source>
        <dbReference type="ARBA" id="ARBA00022842"/>
    </source>
</evidence>
<dbReference type="InterPro" id="IPR051705">
    <property type="entry name" value="Gsp_Synthetase/Amidase"/>
</dbReference>
<evidence type="ECO:0000313" key="10">
    <source>
        <dbReference type="Proteomes" id="UP000663864"/>
    </source>
</evidence>
<proteinExistence type="inferred from homology"/>
<dbReference type="Proteomes" id="UP000663864">
    <property type="component" value="Unassembled WGS sequence"/>
</dbReference>
<dbReference type="Gene3D" id="3.90.1720.10">
    <property type="entry name" value="endopeptidase domain like (from Nostoc punctiforme)"/>
    <property type="match status" value="1"/>
</dbReference>
<dbReference type="InterPro" id="IPR038765">
    <property type="entry name" value="Papain-like_cys_pep_sf"/>
</dbReference>
<dbReference type="GO" id="GO:0016874">
    <property type="term" value="F:ligase activity"/>
    <property type="evidence" value="ECO:0007669"/>
    <property type="project" value="UniProtKB-KW"/>
</dbReference>
<dbReference type="InterPro" id="IPR016185">
    <property type="entry name" value="PreATP-grasp_dom_sf"/>
</dbReference>
<keyword evidence="2" id="KW-0436">Ligase</keyword>
<evidence type="ECO:0000313" key="8">
    <source>
        <dbReference type="EMBL" id="CAF1261369.1"/>
    </source>
</evidence>
<dbReference type="PANTHER" id="PTHR30094:SF0">
    <property type="entry name" value="BIFUNCTIONAL GLUTATHIONYLSPERMIDINE SYNTHETASE_AMIDASE-RELATED"/>
    <property type="match status" value="1"/>
</dbReference>
<evidence type="ECO:0000256" key="2">
    <source>
        <dbReference type="ARBA" id="ARBA00022598"/>
    </source>
</evidence>
<dbReference type="Pfam" id="PF03738">
    <property type="entry name" value="GSP_synth"/>
    <property type="match status" value="1"/>
</dbReference>
<dbReference type="InterPro" id="IPR005494">
    <property type="entry name" value="GSPS_pre-ATP-grasp-like_dom"/>
</dbReference>
<evidence type="ECO:0000313" key="9">
    <source>
        <dbReference type="EMBL" id="CAF3933680.1"/>
    </source>
</evidence>
<protein>
    <recommendedName>
        <fullName evidence="7">Peptidase C51 domain-containing protein</fullName>
    </recommendedName>
</protein>
<dbReference type="SUPFAM" id="SSF54001">
    <property type="entry name" value="Cysteine proteinases"/>
    <property type="match status" value="1"/>
</dbReference>
<dbReference type="PROSITE" id="PS50911">
    <property type="entry name" value="CHAP"/>
    <property type="match status" value="1"/>
</dbReference>
<organism evidence="8 10">
    <name type="scientific">Rotaria sordida</name>
    <dbReference type="NCBI Taxonomy" id="392033"/>
    <lineage>
        <taxon>Eukaryota</taxon>
        <taxon>Metazoa</taxon>
        <taxon>Spiralia</taxon>
        <taxon>Gnathifera</taxon>
        <taxon>Rotifera</taxon>
        <taxon>Eurotatoria</taxon>
        <taxon>Bdelloidea</taxon>
        <taxon>Philodinida</taxon>
        <taxon>Philodinidae</taxon>
        <taxon>Rotaria</taxon>
    </lineage>
</organism>
<comment type="similarity">
    <text evidence="1">In the C-terminal section; belongs to the glutathionylspermidine synthase preATP-grasp family.</text>
</comment>
<keyword evidence="3" id="KW-0479">Metal-binding</keyword>
<evidence type="ECO:0000256" key="1">
    <source>
        <dbReference type="ARBA" id="ARBA00008227"/>
    </source>
</evidence>
<dbReference type="EMBL" id="CAJOBD010003184">
    <property type="protein sequence ID" value="CAF3933680.1"/>
    <property type="molecule type" value="Genomic_DNA"/>
</dbReference>
<keyword evidence="4" id="KW-0547">Nucleotide-binding</keyword>
<dbReference type="SUPFAM" id="SSF56059">
    <property type="entry name" value="Glutathione synthetase ATP-binding domain-like"/>
    <property type="match status" value="1"/>
</dbReference>
<dbReference type="SUPFAM" id="SSF52440">
    <property type="entry name" value="PreATP-grasp domain"/>
    <property type="match status" value="1"/>
</dbReference>
<dbReference type="GO" id="GO:0046872">
    <property type="term" value="F:metal ion binding"/>
    <property type="evidence" value="ECO:0007669"/>
    <property type="project" value="UniProtKB-KW"/>
</dbReference>
<evidence type="ECO:0000256" key="4">
    <source>
        <dbReference type="ARBA" id="ARBA00022741"/>
    </source>
</evidence>
<dbReference type="Proteomes" id="UP000663836">
    <property type="component" value="Unassembled WGS sequence"/>
</dbReference>
<keyword evidence="5" id="KW-0067">ATP-binding</keyword>